<evidence type="ECO:0000256" key="11">
    <source>
        <dbReference type="ARBA" id="ARBA00023242"/>
    </source>
</evidence>
<dbReference type="UniPathway" id="UPA00904">
    <property type="reaction ID" value="UER00875"/>
</dbReference>
<dbReference type="InterPro" id="IPR011051">
    <property type="entry name" value="RmlC_Cupin_sf"/>
</dbReference>
<comment type="pathway">
    <text evidence="13">Amino-acid biosynthesis; L-methionine biosynthesis via salvage pathway; L-methionine from S-methyl-5-thio-alpha-D-ribose 1-phosphate: step 5/6.</text>
</comment>
<feature type="binding site" evidence="13">
    <location>
        <position position="307"/>
    </location>
    <ligand>
        <name>Fe(2+)</name>
        <dbReference type="ChEBI" id="CHEBI:29033"/>
        <note>for iron-dependent acireductone dioxygenase activity</note>
    </ligand>
</feature>
<dbReference type="Gene3D" id="2.60.120.10">
    <property type="entry name" value="Jelly Rolls"/>
    <property type="match status" value="1"/>
</dbReference>
<evidence type="ECO:0000256" key="4">
    <source>
        <dbReference type="ARBA" id="ARBA00022723"/>
    </source>
</evidence>
<dbReference type="SUPFAM" id="SSF53639">
    <property type="entry name" value="AraD/HMP-PK domain-like"/>
    <property type="match status" value="1"/>
</dbReference>
<keyword evidence="1 12" id="KW-0963">Cytoplasm</keyword>
<protein>
    <recommendedName>
        <fullName evidence="12 13">Multifunctional fusion protein</fullName>
    </recommendedName>
    <domain>
        <recommendedName>
            <fullName evidence="13">Acireductone dioxygenase</fullName>
        </recommendedName>
        <alternativeName>
            <fullName evidence="13">Acireductone dioxygenase (Fe(2+)-requiring)</fullName>
        </alternativeName>
        <alternativeName>
            <fullName evidence="13">Acireductone dioxygenase (Ni(2+)-requiring)</fullName>
            <shortName evidence="13">ARD</shortName>
            <shortName evidence="13">ARD'</shortName>
            <shortName evidence="13">Fe-ARD</shortName>
            <shortName evidence="13">Ni-ARD</shortName>
            <ecNumber evidence="13">1.13.11.53</ecNumber>
            <ecNumber evidence="13">1.13.11.54</ecNumber>
        </alternativeName>
    </domain>
    <domain>
        <recommendedName>
            <fullName evidence="12">Probable methylthioribulose-1-phosphate dehydratase</fullName>
            <shortName evidence="12">MTRu-1-P dehydratase</shortName>
            <ecNumber evidence="12">4.2.1.109</ecNumber>
        </recommendedName>
    </domain>
</protein>
<dbReference type="EMBL" id="GG662441">
    <property type="protein sequence ID" value="EAS04801.1"/>
    <property type="molecule type" value="Genomic_DNA"/>
</dbReference>
<comment type="similarity">
    <text evidence="12">Belongs to the aldolase class II family. MtnB subfamily.</text>
</comment>
<dbReference type="HOGENOM" id="CLU_689818_0_0_1"/>
<dbReference type="InParanoid" id="I7MAL0"/>
<dbReference type="OMA" id="NTENECQ"/>
<evidence type="ECO:0000256" key="3">
    <source>
        <dbReference type="ARBA" id="ARBA00022605"/>
    </source>
</evidence>
<dbReference type="FunFam" id="2.60.120.10:FF:000099">
    <property type="entry name" value="1,2-dihydroxy-3-keto-5-methylthiopentene dioxygenase"/>
    <property type="match status" value="1"/>
</dbReference>
<dbReference type="GeneID" id="7826160"/>
<evidence type="ECO:0000256" key="10">
    <source>
        <dbReference type="ARBA" id="ARBA00023239"/>
    </source>
</evidence>
<comment type="catalytic activity">
    <reaction evidence="12">
        <text>5-(methylsulfanyl)-D-ribulose 1-phosphate = 5-methylsulfanyl-2,3-dioxopentyl phosphate + H2O</text>
        <dbReference type="Rhea" id="RHEA:15549"/>
        <dbReference type="ChEBI" id="CHEBI:15377"/>
        <dbReference type="ChEBI" id="CHEBI:58548"/>
        <dbReference type="ChEBI" id="CHEBI:58828"/>
        <dbReference type="EC" id="4.2.1.109"/>
    </reaction>
</comment>
<keyword evidence="9 12" id="KW-0486">Methionine biosynthesis</keyword>
<dbReference type="Gene3D" id="3.40.225.10">
    <property type="entry name" value="Class II aldolase/adducin N-terminal domain"/>
    <property type="match status" value="1"/>
</dbReference>
<dbReference type="GO" id="GO:0019509">
    <property type="term" value="P:L-methionine salvage from methylthioadenosine"/>
    <property type="evidence" value="ECO:0007669"/>
    <property type="project" value="UniProtKB-UniRule"/>
</dbReference>
<dbReference type="Pfam" id="PF00596">
    <property type="entry name" value="Aldolase_II"/>
    <property type="match status" value="1"/>
</dbReference>
<dbReference type="eggNOG" id="KOG2631">
    <property type="taxonomic scope" value="Eukaryota"/>
</dbReference>
<dbReference type="KEGG" id="tet:TTHERM_00467500"/>
<dbReference type="NCBIfam" id="TIGR03328">
    <property type="entry name" value="salvage_mtnB"/>
    <property type="match status" value="1"/>
</dbReference>
<sequence>MNGLSSNSGPREVICALLRNFYTQGWCAGSGGGISIRKSDDEIYVAPSGVQKELVQPEDIYVINVNGDVVENPKNPKLKPSECTPLFNAAYKLRRAGAVLHSHALPAMLVTKLFGTEFQTIDHEMIKGIPNHHNTEWCVVPIIENTEKECELTERLTNAINAYPRSNAVLVRNHGVYIWGENWEKAKIHAECYHYLFEAVVEMKKLGLEIPRTVSSSSQLRAWYIDENAIGQDGDIRESLHYRSYKWVNPEYLATIGVEHWKLDGEENNTELERVCKQRNYSSRDQIKCGNHCENYQQMLSNFRKEHIHLDEEIRYIIGGSGYFDVRDHEDKWIRIQSVKGDLIVLPEGIYHRFTTDKNDGVHAMRLFKDEPKWTPYNRPCDELESRNKYVDQFLKKFQK</sequence>
<feature type="binding site" evidence="13">
    <location>
        <position position="309"/>
    </location>
    <ligand>
        <name>Fe(2+)</name>
        <dbReference type="ChEBI" id="CHEBI:29033"/>
        <note>for iron-dependent acireductone dioxygenase activity</note>
    </ligand>
</feature>
<evidence type="ECO:0000256" key="8">
    <source>
        <dbReference type="ARBA" id="ARBA00023004"/>
    </source>
</evidence>
<evidence type="ECO:0000256" key="6">
    <source>
        <dbReference type="ARBA" id="ARBA00022964"/>
    </source>
</evidence>
<dbReference type="Pfam" id="PF03079">
    <property type="entry name" value="ARD"/>
    <property type="match status" value="1"/>
</dbReference>
<dbReference type="FunFam" id="3.40.225.10:FF:000003">
    <property type="entry name" value="Methylthioribulose-1-phosphate dehydratase"/>
    <property type="match status" value="1"/>
</dbReference>
<dbReference type="STRING" id="312017.I7MAL0"/>
<evidence type="ECO:0000313" key="15">
    <source>
        <dbReference type="EMBL" id="EAS04801.1"/>
    </source>
</evidence>
<dbReference type="EC" id="4.2.1.109" evidence="12"/>
<dbReference type="InterPro" id="IPR036409">
    <property type="entry name" value="Aldolase_II/adducin_N_sf"/>
</dbReference>
<comment type="catalytic activity">
    <reaction evidence="13">
        <text>1,2-dihydroxy-5-(methylsulfanyl)pent-1-en-3-one + O2 = 3-(methylsulfanyl)propanoate + CO + formate + 2 H(+)</text>
        <dbReference type="Rhea" id="RHEA:14161"/>
        <dbReference type="ChEBI" id="CHEBI:15378"/>
        <dbReference type="ChEBI" id="CHEBI:15379"/>
        <dbReference type="ChEBI" id="CHEBI:15740"/>
        <dbReference type="ChEBI" id="CHEBI:17245"/>
        <dbReference type="ChEBI" id="CHEBI:49016"/>
        <dbReference type="ChEBI" id="CHEBI:49252"/>
        <dbReference type="EC" id="1.13.11.53"/>
    </reaction>
</comment>
<evidence type="ECO:0000256" key="9">
    <source>
        <dbReference type="ARBA" id="ARBA00023167"/>
    </source>
</evidence>
<dbReference type="GO" id="GO:0010308">
    <property type="term" value="F:acireductone dioxygenase (Ni2+-requiring) activity"/>
    <property type="evidence" value="ECO:0007669"/>
    <property type="project" value="UniProtKB-UniRule"/>
</dbReference>
<keyword evidence="8 13" id="KW-0408">Iron</keyword>
<comment type="similarity">
    <text evidence="13">Belongs to the acireductone dioxygenase (ARD) family.</text>
</comment>
<comment type="cofactor">
    <cofactor evidence="13">
        <name>Fe(2+)</name>
        <dbReference type="ChEBI" id="CHEBI:29033"/>
    </cofactor>
    <cofactor evidence="13">
        <name>Ni(2+)</name>
        <dbReference type="ChEBI" id="CHEBI:49786"/>
    </cofactor>
    <text evidence="13">Binds either 1 Fe or Ni cation per monomer. Iron-binding promotes an acireductone dioxygenase reaction producing 2-keto-4-methylthiobutyrate, while nickel-binding promotes an acireductone dioxygenase reaction producing 3-(methylsulfanyl)propanoate.</text>
</comment>
<dbReference type="Proteomes" id="UP000009168">
    <property type="component" value="Unassembled WGS sequence"/>
</dbReference>
<name>I7MAL0_TETTS</name>
<dbReference type="CDD" id="cd02232">
    <property type="entry name" value="cupin_ARD"/>
    <property type="match status" value="1"/>
</dbReference>
<dbReference type="InterPro" id="IPR001303">
    <property type="entry name" value="Aldolase_II/adducin_N"/>
</dbReference>
<comment type="cofactor">
    <cofactor evidence="12">
        <name>Zn(2+)</name>
        <dbReference type="ChEBI" id="CHEBI:29105"/>
    </cofactor>
    <text evidence="12">Binds 1 zinc ion per subunit.</text>
</comment>
<dbReference type="PANTHER" id="PTHR10640:SF7">
    <property type="entry name" value="METHYLTHIORIBULOSE-1-PHOSPHATE DEHYDRATASE"/>
    <property type="match status" value="1"/>
</dbReference>
<dbReference type="AlphaFoldDB" id="I7MAL0"/>
<evidence type="ECO:0000256" key="12">
    <source>
        <dbReference type="HAMAP-Rule" id="MF_03116"/>
    </source>
</evidence>
<feature type="binding site" evidence="13">
    <location>
        <position position="352"/>
    </location>
    <ligand>
        <name>Ni(2+)</name>
        <dbReference type="ChEBI" id="CHEBI:49786"/>
        <note>for nickel-dependent acireductone dioxygenase activity</note>
    </ligand>
</feature>
<feature type="binding site" evidence="13">
    <location>
        <position position="309"/>
    </location>
    <ligand>
        <name>Ni(2+)</name>
        <dbReference type="ChEBI" id="CHEBI:49786"/>
        <note>for nickel-dependent acireductone dioxygenase activity</note>
    </ligand>
</feature>
<dbReference type="GO" id="GO:0005506">
    <property type="term" value="F:iron ion binding"/>
    <property type="evidence" value="ECO:0007669"/>
    <property type="project" value="UniProtKB-UniRule"/>
</dbReference>
<dbReference type="EC" id="1.13.11.54" evidence="13"/>
<dbReference type="eggNOG" id="KOG2107">
    <property type="taxonomic scope" value="Eukaryota"/>
</dbReference>
<dbReference type="BRENDA" id="4.2.1.109">
    <property type="organism ID" value="6245"/>
</dbReference>
<organism evidence="15 16">
    <name type="scientific">Tetrahymena thermophila (strain SB210)</name>
    <dbReference type="NCBI Taxonomy" id="312017"/>
    <lineage>
        <taxon>Eukaryota</taxon>
        <taxon>Sar</taxon>
        <taxon>Alveolata</taxon>
        <taxon>Ciliophora</taxon>
        <taxon>Intramacronucleata</taxon>
        <taxon>Oligohymenophorea</taxon>
        <taxon>Hymenostomatida</taxon>
        <taxon>Tetrahymenina</taxon>
        <taxon>Tetrahymenidae</taxon>
        <taxon>Tetrahymena</taxon>
    </lineage>
</organism>
<feature type="binding site" evidence="12">
    <location>
        <position position="174"/>
    </location>
    <ligand>
        <name>Zn(2+)</name>
        <dbReference type="ChEBI" id="CHEBI:29105"/>
    </ligand>
</feature>
<dbReference type="GO" id="GO:0005737">
    <property type="term" value="C:cytoplasm"/>
    <property type="evidence" value="ECO:0007669"/>
    <property type="project" value="UniProtKB-SubCell"/>
</dbReference>
<dbReference type="RefSeq" id="XP_001025046.1">
    <property type="nucleotide sequence ID" value="XM_001025046.1"/>
</dbReference>
<dbReference type="InterPro" id="IPR027496">
    <property type="entry name" value="ARD_euk"/>
</dbReference>
<proteinExistence type="inferred from homology"/>
<feature type="binding site" evidence="13">
    <location>
        <position position="313"/>
    </location>
    <ligand>
        <name>Fe(2+)</name>
        <dbReference type="ChEBI" id="CHEBI:29033"/>
        <note>for iron-dependent acireductone dioxygenase activity</note>
    </ligand>
</feature>
<dbReference type="InterPro" id="IPR017714">
    <property type="entry name" value="MethylthioRu-1-P_deHdtase_MtnB"/>
</dbReference>
<feature type="binding site" evidence="12">
    <location>
        <position position="103"/>
    </location>
    <ligand>
        <name>Zn(2+)</name>
        <dbReference type="ChEBI" id="CHEBI:29105"/>
    </ligand>
</feature>
<comment type="catalytic activity">
    <reaction evidence="13">
        <text>1,2-dihydroxy-5-(methylsulfanyl)pent-1-en-3-one + O2 = 4-methylsulfanyl-2-oxobutanoate + formate + 2 H(+)</text>
        <dbReference type="Rhea" id="RHEA:24504"/>
        <dbReference type="ChEBI" id="CHEBI:15378"/>
        <dbReference type="ChEBI" id="CHEBI:15379"/>
        <dbReference type="ChEBI" id="CHEBI:15740"/>
        <dbReference type="ChEBI" id="CHEBI:16723"/>
        <dbReference type="ChEBI" id="CHEBI:49252"/>
        <dbReference type="EC" id="1.13.11.54"/>
    </reaction>
</comment>
<comment type="function">
    <text evidence="13">Catalyzes 2 different reactions between oxygen and the acireductone 1,2-dihydroxy-3-keto-5-methylthiopentene (DHK-MTPene) depending upon the metal bound in the active site. Fe-containing acireductone dioxygenase (Fe-ARD) produces formate and 2-keto-4-methylthiobutyrate (KMTB), the alpha-ketoacid precursor of methionine in the methionine recycle pathway. Ni-containing acireductone dioxygenase (Ni-ARD) produces methylthiopropionate, carbon monoxide and formate, and does not lie on the methionine recycle pathway.</text>
</comment>
<dbReference type="OrthoDB" id="441572at2759"/>
<keyword evidence="11 13" id="KW-0539">Nucleus</keyword>
<dbReference type="PANTHER" id="PTHR10640">
    <property type="entry name" value="METHYLTHIORIBULOSE-1-PHOSPHATE DEHYDRATASE"/>
    <property type="match status" value="1"/>
</dbReference>
<feature type="binding site" evidence="13">
    <location>
        <position position="352"/>
    </location>
    <ligand>
        <name>Fe(2+)</name>
        <dbReference type="ChEBI" id="CHEBI:29033"/>
        <note>for iron-dependent acireductone dioxygenase activity</note>
    </ligand>
</feature>
<dbReference type="HAMAP" id="MF_03154">
    <property type="entry name" value="Salvage_MtnD_euk"/>
    <property type="match status" value="1"/>
</dbReference>
<dbReference type="SMART" id="SM01007">
    <property type="entry name" value="Aldolase_II"/>
    <property type="match status" value="1"/>
</dbReference>
<feature type="binding site" evidence="12">
    <location>
        <position position="83"/>
    </location>
    <ligand>
        <name>substrate</name>
    </ligand>
</feature>
<dbReference type="InterPro" id="IPR027514">
    <property type="entry name" value="Salvage_MtnB_euk"/>
</dbReference>
<dbReference type="GO" id="GO:0016151">
    <property type="term" value="F:nickel cation binding"/>
    <property type="evidence" value="ECO:0007669"/>
    <property type="project" value="UniProtKB-UniRule"/>
</dbReference>
<reference evidence="16" key="1">
    <citation type="journal article" date="2006" name="PLoS Biol.">
        <title>Macronuclear genome sequence of the ciliate Tetrahymena thermophila, a model eukaryote.</title>
        <authorList>
            <person name="Eisen J.A."/>
            <person name="Coyne R.S."/>
            <person name="Wu M."/>
            <person name="Wu D."/>
            <person name="Thiagarajan M."/>
            <person name="Wortman J.R."/>
            <person name="Badger J.H."/>
            <person name="Ren Q."/>
            <person name="Amedeo P."/>
            <person name="Jones K.M."/>
            <person name="Tallon L.J."/>
            <person name="Delcher A.L."/>
            <person name="Salzberg S.L."/>
            <person name="Silva J.C."/>
            <person name="Haas B.J."/>
            <person name="Majoros W.H."/>
            <person name="Farzad M."/>
            <person name="Carlton J.M."/>
            <person name="Smith R.K. Jr."/>
            <person name="Garg J."/>
            <person name="Pearlman R.E."/>
            <person name="Karrer K.M."/>
            <person name="Sun L."/>
            <person name="Manning G."/>
            <person name="Elde N.C."/>
            <person name="Turkewitz A.P."/>
            <person name="Asai D.J."/>
            <person name="Wilkes D.E."/>
            <person name="Wang Y."/>
            <person name="Cai H."/>
            <person name="Collins K."/>
            <person name="Stewart B.A."/>
            <person name="Lee S.R."/>
            <person name="Wilamowska K."/>
            <person name="Weinberg Z."/>
            <person name="Ruzzo W.L."/>
            <person name="Wloga D."/>
            <person name="Gaertig J."/>
            <person name="Frankel J."/>
            <person name="Tsao C.-C."/>
            <person name="Gorovsky M.A."/>
            <person name="Keeling P.J."/>
            <person name="Waller R.F."/>
            <person name="Patron N.J."/>
            <person name="Cherry J.M."/>
            <person name="Stover N.A."/>
            <person name="Krieger C.J."/>
            <person name="del Toro C."/>
            <person name="Ryder H.F."/>
            <person name="Williamson S.C."/>
            <person name="Barbeau R.A."/>
            <person name="Hamilton E.P."/>
            <person name="Orias E."/>
        </authorList>
    </citation>
    <scope>NUCLEOTIDE SEQUENCE [LARGE SCALE GENOMIC DNA]</scope>
    <source>
        <strain evidence="16">SB210</strain>
    </source>
</reference>
<dbReference type="InterPro" id="IPR014710">
    <property type="entry name" value="RmlC-like_jellyroll"/>
</dbReference>
<evidence type="ECO:0000259" key="14">
    <source>
        <dbReference type="SMART" id="SM01007"/>
    </source>
</evidence>
<evidence type="ECO:0000256" key="13">
    <source>
        <dbReference type="HAMAP-Rule" id="MF_03154"/>
    </source>
</evidence>
<keyword evidence="5 12" id="KW-0862">Zinc</keyword>
<feature type="active site" description="Proton donor/acceptor" evidence="12">
    <location>
        <position position="124"/>
    </location>
</feature>
<evidence type="ECO:0000256" key="1">
    <source>
        <dbReference type="ARBA" id="ARBA00022490"/>
    </source>
</evidence>
<keyword evidence="6 13" id="KW-0223">Dioxygenase</keyword>
<feature type="binding site" evidence="13">
    <location>
        <position position="313"/>
    </location>
    <ligand>
        <name>Ni(2+)</name>
        <dbReference type="ChEBI" id="CHEBI:49786"/>
        <note>for nickel-dependent acireductone dioxygenase activity</note>
    </ligand>
</feature>
<keyword evidence="10 12" id="KW-0456">Lyase</keyword>
<dbReference type="GO" id="GO:0046570">
    <property type="term" value="F:methylthioribulose 1-phosphate dehydratase activity"/>
    <property type="evidence" value="ECO:0007669"/>
    <property type="project" value="UniProtKB-UniRule"/>
</dbReference>
<feature type="domain" description="Class II aldolase/adducin N-terminal" evidence="14">
    <location>
        <begin position="12"/>
        <end position="201"/>
    </location>
</feature>
<accession>I7MAL0</accession>
<feature type="binding site" evidence="12">
    <location>
        <position position="101"/>
    </location>
    <ligand>
        <name>Zn(2+)</name>
        <dbReference type="ChEBI" id="CHEBI:29105"/>
    </ligand>
</feature>
<evidence type="ECO:0000256" key="2">
    <source>
        <dbReference type="ARBA" id="ARBA00022596"/>
    </source>
</evidence>
<dbReference type="GO" id="GO:0010309">
    <property type="term" value="F:acireductone dioxygenase [iron(II)-requiring] activity"/>
    <property type="evidence" value="ECO:0007669"/>
    <property type="project" value="UniProtKB-UniRule"/>
</dbReference>
<comment type="subcellular location">
    <subcellularLocation>
        <location evidence="13">Cytoplasm</location>
    </subcellularLocation>
    <subcellularLocation>
        <location evidence="13">Nucleus</location>
    </subcellularLocation>
</comment>
<keyword evidence="3 12" id="KW-0028">Amino-acid biosynthesis</keyword>
<dbReference type="SUPFAM" id="SSF51182">
    <property type="entry name" value="RmlC-like cupins"/>
    <property type="match status" value="1"/>
</dbReference>
<dbReference type="GO" id="GO:0008270">
    <property type="term" value="F:zinc ion binding"/>
    <property type="evidence" value="ECO:0007669"/>
    <property type="project" value="UniProtKB-UniRule"/>
</dbReference>
<dbReference type="GO" id="GO:0005634">
    <property type="term" value="C:nucleus"/>
    <property type="evidence" value="ECO:0007669"/>
    <property type="project" value="UniProtKB-SubCell"/>
</dbReference>
<gene>
    <name evidence="15" type="ORF">TTHERM_00467500</name>
</gene>
<comment type="function">
    <text evidence="12">Catalyzes the dehydration of methylthioribulose-1-phosphate (MTRu-1-P) into 2,3-diketo-5-methylthiopentyl-1-phosphate (DK-MTP-1-P).</text>
</comment>
<evidence type="ECO:0000256" key="5">
    <source>
        <dbReference type="ARBA" id="ARBA00022833"/>
    </source>
</evidence>
<dbReference type="InterPro" id="IPR004313">
    <property type="entry name" value="ARD"/>
</dbReference>
<evidence type="ECO:0000313" key="16">
    <source>
        <dbReference type="Proteomes" id="UP000009168"/>
    </source>
</evidence>
<keyword evidence="2 13" id="KW-0533">Nickel</keyword>
<dbReference type="EC" id="1.13.11.53" evidence="13"/>
<dbReference type="HAMAP" id="MF_03116">
    <property type="entry name" value="Salvage_MtnB_euk"/>
    <property type="match status" value="1"/>
</dbReference>
<feature type="binding site" evidence="13">
    <location>
        <position position="307"/>
    </location>
    <ligand>
        <name>Ni(2+)</name>
        <dbReference type="ChEBI" id="CHEBI:49786"/>
        <note>for nickel-dependent acireductone dioxygenase activity</note>
    </ligand>
</feature>
<evidence type="ECO:0000256" key="7">
    <source>
        <dbReference type="ARBA" id="ARBA00023002"/>
    </source>
</evidence>
<keyword evidence="16" id="KW-1185">Reference proteome</keyword>
<comment type="pathway">
    <text evidence="12">Amino-acid biosynthesis; L-methionine biosynthesis via salvage pathway; L-methionine from S-methyl-5-thio-alpha-D-ribose 1-phosphate: step 2/6.</text>
</comment>
<keyword evidence="7 13" id="KW-0560">Oxidoreductase</keyword>
<keyword evidence="4 12" id="KW-0479">Metal-binding</keyword>